<dbReference type="RefSeq" id="WP_064804489.1">
    <property type="nucleotide sequence ID" value="NZ_CP016022.1"/>
</dbReference>
<evidence type="ECO:0000313" key="1">
    <source>
        <dbReference type="EMBL" id="ANJ73234.1"/>
    </source>
</evidence>
<dbReference type="AlphaFoldDB" id="A0A191ZYN2"/>
<gene>
    <name evidence="1" type="ORF">A9Y76_12470</name>
</gene>
<sequence>MSVYPIKYKVLNKETGRKVSVTKWRVQIRKGGENISKLFDEESTARSWEEQELHRINTGVPQNLIFDMKYQLEMPNMRQLLKDSRLSEEVAGTMMEPPLIWTRWANL</sequence>
<proteinExistence type="predicted"/>
<dbReference type="GeneID" id="61526826"/>
<reference evidence="2" key="1">
    <citation type="submission" date="2016-06" db="EMBL/GenBank/DDBJ databases">
        <authorList>
            <person name="Xu Y."/>
            <person name="Nagy A."/>
            <person name="Yan X."/>
            <person name="Kim S.W."/>
            <person name="Haley B."/>
            <person name="Liu N.T."/>
            <person name="Nou X."/>
        </authorList>
    </citation>
    <scope>NUCLEOTIDE SEQUENCE [LARGE SCALE GENOMIC DNA]</scope>
    <source>
        <strain evidence="2">ATCC 49129</strain>
    </source>
</reference>
<keyword evidence="2" id="KW-1185">Reference proteome</keyword>
<dbReference type="OrthoDB" id="662444at2"/>
<dbReference type="EMBL" id="CP016022">
    <property type="protein sequence ID" value="ANJ73234.1"/>
    <property type="molecule type" value="Genomic_DNA"/>
</dbReference>
<name>A0A191ZYN2_9RALS</name>
<accession>A0A191ZYN2</accession>
<evidence type="ECO:0000313" key="2">
    <source>
        <dbReference type="Proteomes" id="UP000078572"/>
    </source>
</evidence>
<protein>
    <submittedName>
        <fullName evidence="1">Uncharacterized protein</fullName>
    </submittedName>
</protein>
<organism evidence="1 2">
    <name type="scientific">Ralstonia insidiosa</name>
    <dbReference type="NCBI Taxonomy" id="190721"/>
    <lineage>
        <taxon>Bacteria</taxon>
        <taxon>Pseudomonadati</taxon>
        <taxon>Pseudomonadota</taxon>
        <taxon>Betaproteobacteria</taxon>
        <taxon>Burkholderiales</taxon>
        <taxon>Burkholderiaceae</taxon>
        <taxon>Ralstonia</taxon>
    </lineage>
</organism>
<dbReference type="Proteomes" id="UP000078572">
    <property type="component" value="Chromosome 1"/>
</dbReference>